<feature type="transmembrane region" description="Helical" evidence="10">
    <location>
        <begin position="767"/>
        <end position="789"/>
    </location>
</feature>
<evidence type="ECO:0000256" key="9">
    <source>
        <dbReference type="ARBA" id="ARBA00023224"/>
    </source>
</evidence>
<dbReference type="SUPFAM" id="SSF81321">
    <property type="entry name" value="Family A G protein-coupled receptor-like"/>
    <property type="match status" value="4"/>
</dbReference>
<feature type="domain" description="G-protein coupled receptors family 1 profile" evidence="11">
    <location>
        <begin position="45"/>
        <end position="275"/>
    </location>
</feature>
<feature type="domain" description="G-protein coupled receptors family 1 profile" evidence="11">
    <location>
        <begin position="351"/>
        <end position="588"/>
    </location>
</feature>
<keyword evidence="13" id="KW-1185">Reference proteome</keyword>
<dbReference type="PROSITE" id="PS50262">
    <property type="entry name" value="G_PROTEIN_RECEP_F1_2"/>
    <property type="match status" value="4"/>
</dbReference>
<evidence type="ECO:0000313" key="13">
    <source>
        <dbReference type="Proteomes" id="UP001159428"/>
    </source>
</evidence>
<feature type="transmembrane region" description="Helical" evidence="10">
    <location>
        <begin position="1184"/>
        <end position="1209"/>
    </location>
</feature>
<dbReference type="GO" id="GO:0004930">
    <property type="term" value="F:G protein-coupled receptor activity"/>
    <property type="evidence" value="ECO:0007669"/>
    <property type="project" value="UniProtKB-KW"/>
</dbReference>
<feature type="transmembrane region" description="Helical" evidence="10">
    <location>
        <begin position="181"/>
        <end position="202"/>
    </location>
</feature>
<name>A0AAU9WLL3_9CNID</name>
<dbReference type="GO" id="GO:0005886">
    <property type="term" value="C:plasma membrane"/>
    <property type="evidence" value="ECO:0007669"/>
    <property type="project" value="UniProtKB-SubCell"/>
</dbReference>
<keyword evidence="7" id="KW-0675">Receptor</keyword>
<evidence type="ECO:0000259" key="11">
    <source>
        <dbReference type="PROSITE" id="PS50262"/>
    </source>
</evidence>
<keyword evidence="3 10" id="KW-0812">Transmembrane</keyword>
<feature type="transmembrane region" description="Helical" evidence="10">
    <location>
        <begin position="730"/>
        <end position="747"/>
    </location>
</feature>
<dbReference type="Pfam" id="PF00001">
    <property type="entry name" value="7tm_1"/>
    <property type="match status" value="4"/>
</dbReference>
<feature type="transmembrane region" description="Helical" evidence="10">
    <location>
        <begin position="66"/>
        <end position="86"/>
    </location>
</feature>
<comment type="caution">
    <text evidence="12">The sequence shown here is derived from an EMBL/GenBank/DDBJ whole genome shotgun (WGS) entry which is preliminary data.</text>
</comment>
<evidence type="ECO:0000256" key="4">
    <source>
        <dbReference type="ARBA" id="ARBA00022989"/>
    </source>
</evidence>
<evidence type="ECO:0000256" key="3">
    <source>
        <dbReference type="ARBA" id="ARBA00022692"/>
    </source>
</evidence>
<feature type="domain" description="G-protein coupled receptors family 1 profile" evidence="11">
    <location>
        <begin position="669"/>
        <end position="901"/>
    </location>
</feature>
<feature type="domain" description="G-protein coupled receptors family 1 profile" evidence="11">
    <location>
        <begin position="967"/>
        <end position="1207"/>
    </location>
</feature>
<sequence>MDQDDNISTSNSSYGQNTTLTLDLASDCIPWLVISITECLAIVICNLITVIVFVKQRQLQRRSTYLIIHLAVVDLLFGAVSGPVIISDLLGSYCDLWKYNTEIFPLANLFPVTSIVNLAVISLERLHATFTPFKHRFVKKWVYGVVIGTIWLMTSSRETVQVIVYNTESVVSPVTIAFSPYTYWSVSLLVICICYISIFIKVRRSSNPQRHGAINRERKLTATLLWVTLASLLTWLPFIVFSLNTNALNLRSFFHIRMTLAALVGANSLLNPIVYALRMPDFRDGICRIFRRTPRQIAPGRLPRRNPLHTKIRNISDNETSEEKNFTFSYSPDCIPWLVASITECLAIVILNLLTIIVFVKQRQLQHQSTYLIIHLAIVDLLVGAVSGPVIVNHLLEHYCDLWRGTQTIFRLADLFPMASLVNLAAISLERMHATLFPFEHRVIKKKVYAMAIAAIWFLTSSRETALVVLYETQGNSHLAISFKRVSLVSILSVSLILISISSISIFIKVRFSPNPQHHGETNRERKLTATLLFVTLASLVTWLPYNIIFIVLYRHEGASGLKGAYFHVVMWPVTLAGANSIVNPIVYAIWMPEFRKGVIRMFRRPQHRTRVADLPLVNLQHTPSPTAQIRNTTNNESYAEKNFTLSHSSDCIPWLVASITECLAIVILNLLTIIVFVKQRQLQRQSTYLIIHLATADLLAGAVSGPVAVHDLLGHYCDLWRQTQTISPLANLFPIASLVNLAAISLERMHATLFPFEHRVIKKKVYAMAIAAIWFLTSLRETVQIVLLKTQGNSHLAVSFSTVPLILICVSYVAIFIKVRFSSNPRHHGATNRERKLTATLLIVTLASLMTWLPFTTFRIVAYLHKDVLSSWYPQRSYFHITMTLAALVGVNSLSNPIVYAIRLPEFRAGICEMFRRASSTTSQAELPLTNLQSKHPITERQSTHSLGCIPWLVASITESLAIVILNLLTIIVFVKQRQLQRQSIYLIIHPATVDLLVGAVSGPVIFNYFLRYYCDLWRQTQTIFPLANLFPMASLVNLSAISLERMHATLFPFEHRVIRRRVYAIAIAAIWFLTLSREAVQIVLLKAQGNSHLAVSFAIVTSVLYWSLSLFLICVSYVAIFIKVRFSPNPRHHGATNRERKLTATLLIVTLASLMTWLPCTTFTIVRYWHQDVLSGWYPQRSFFHILMALTALVGANSLANPIVYAIRLPEFRAGISEIFRRTPSTSCQAELPLRNL</sequence>
<feature type="transmembrane region" description="Helical" evidence="10">
    <location>
        <begin position="29"/>
        <end position="54"/>
    </location>
</feature>
<proteinExistence type="predicted"/>
<dbReference type="EMBL" id="CALNXJ010000016">
    <property type="protein sequence ID" value="CAH3118184.1"/>
    <property type="molecule type" value="Genomic_DNA"/>
</dbReference>
<feature type="transmembrane region" description="Helical" evidence="10">
    <location>
        <begin position="653"/>
        <end position="678"/>
    </location>
</feature>
<dbReference type="AlphaFoldDB" id="A0AAU9WLL3"/>
<feature type="transmembrane region" description="Helical" evidence="10">
    <location>
        <begin position="106"/>
        <end position="126"/>
    </location>
</feature>
<dbReference type="Proteomes" id="UP001159428">
    <property type="component" value="Unassembled WGS sequence"/>
</dbReference>
<evidence type="ECO:0000256" key="5">
    <source>
        <dbReference type="ARBA" id="ARBA00023040"/>
    </source>
</evidence>
<feature type="non-terminal residue" evidence="12">
    <location>
        <position position="1239"/>
    </location>
</feature>
<evidence type="ECO:0000256" key="10">
    <source>
        <dbReference type="SAM" id="Phobius"/>
    </source>
</evidence>
<dbReference type="PANTHER" id="PTHR24246:SF27">
    <property type="entry name" value="ADENOSINE RECEPTOR, ISOFORM A"/>
    <property type="match status" value="1"/>
</dbReference>
<feature type="transmembrane region" description="Helical" evidence="10">
    <location>
        <begin position="1064"/>
        <end position="1086"/>
    </location>
</feature>
<evidence type="ECO:0000256" key="2">
    <source>
        <dbReference type="ARBA" id="ARBA00022475"/>
    </source>
</evidence>
<keyword evidence="6 10" id="KW-0472">Membrane</keyword>
<feature type="transmembrane region" description="Helical" evidence="10">
    <location>
        <begin position="988"/>
        <end position="1012"/>
    </location>
</feature>
<keyword evidence="2" id="KW-1003">Cell membrane</keyword>
<evidence type="ECO:0000256" key="7">
    <source>
        <dbReference type="ARBA" id="ARBA00023170"/>
    </source>
</evidence>
<dbReference type="PRINTS" id="PR00237">
    <property type="entry name" value="GPCRRHODOPSN"/>
</dbReference>
<dbReference type="Gene3D" id="1.20.1070.10">
    <property type="entry name" value="Rhodopsin 7-helix transmembrane proteins"/>
    <property type="match status" value="4"/>
</dbReference>
<dbReference type="SMART" id="SM01381">
    <property type="entry name" value="7TM_GPCR_Srsx"/>
    <property type="match status" value="1"/>
</dbReference>
<feature type="transmembrane region" description="Helical" evidence="10">
    <location>
        <begin position="1106"/>
        <end position="1126"/>
    </location>
</feature>
<keyword evidence="8" id="KW-0325">Glycoprotein</keyword>
<evidence type="ECO:0000313" key="12">
    <source>
        <dbReference type="EMBL" id="CAH3118184.1"/>
    </source>
</evidence>
<gene>
    <name evidence="12" type="ORF">PMEA_00007178</name>
</gene>
<evidence type="ECO:0000256" key="1">
    <source>
        <dbReference type="ARBA" id="ARBA00004651"/>
    </source>
</evidence>
<dbReference type="CDD" id="cd00637">
    <property type="entry name" value="7tm_classA_rhodopsin-like"/>
    <property type="match status" value="4"/>
</dbReference>
<comment type="subcellular location">
    <subcellularLocation>
        <location evidence="1">Cell membrane</location>
        <topology evidence="1">Multi-pass membrane protein</topology>
    </subcellularLocation>
</comment>
<accession>A0AAU9WLL3</accession>
<feature type="transmembrane region" description="Helical" evidence="10">
    <location>
        <begin position="795"/>
        <end position="818"/>
    </location>
</feature>
<feature type="transmembrane region" description="Helical" evidence="10">
    <location>
        <begin position="1147"/>
        <end position="1172"/>
    </location>
</feature>
<dbReference type="InterPro" id="IPR000276">
    <property type="entry name" value="GPCR_Rhodpsn"/>
</dbReference>
<evidence type="ECO:0000256" key="6">
    <source>
        <dbReference type="ARBA" id="ARBA00023136"/>
    </source>
</evidence>
<keyword evidence="9" id="KW-0807">Transducer</keyword>
<feature type="transmembrane region" description="Helical" evidence="10">
    <location>
        <begin position="223"/>
        <end position="243"/>
    </location>
</feature>
<feature type="transmembrane region" description="Helical" evidence="10">
    <location>
        <begin position="1024"/>
        <end position="1043"/>
    </location>
</feature>
<feature type="transmembrane region" description="Helical" evidence="10">
    <location>
        <begin position="528"/>
        <end position="554"/>
    </location>
</feature>
<organism evidence="12 13">
    <name type="scientific">Pocillopora meandrina</name>
    <dbReference type="NCBI Taxonomy" id="46732"/>
    <lineage>
        <taxon>Eukaryota</taxon>
        <taxon>Metazoa</taxon>
        <taxon>Cnidaria</taxon>
        <taxon>Anthozoa</taxon>
        <taxon>Hexacorallia</taxon>
        <taxon>Scleractinia</taxon>
        <taxon>Astrocoeniina</taxon>
        <taxon>Pocilloporidae</taxon>
        <taxon>Pocillopora</taxon>
    </lineage>
</organism>
<keyword evidence="5" id="KW-0297">G-protein coupled receptor</keyword>
<feature type="transmembrane region" description="Helical" evidence="10">
    <location>
        <begin position="838"/>
        <end position="856"/>
    </location>
</feature>
<feature type="transmembrane region" description="Helical" evidence="10">
    <location>
        <begin position="566"/>
        <end position="591"/>
    </location>
</feature>
<feature type="transmembrane region" description="Helical" evidence="10">
    <location>
        <begin position="951"/>
        <end position="976"/>
    </location>
</feature>
<feature type="transmembrane region" description="Helical" evidence="10">
    <location>
        <begin position="408"/>
        <end position="429"/>
    </location>
</feature>
<protein>
    <recommendedName>
        <fullName evidence="11">G-protein coupled receptors family 1 profile domain-containing protein</fullName>
    </recommendedName>
</protein>
<reference evidence="12 13" key="1">
    <citation type="submission" date="2022-05" db="EMBL/GenBank/DDBJ databases">
        <authorList>
            <consortium name="Genoscope - CEA"/>
            <person name="William W."/>
        </authorList>
    </citation>
    <scope>NUCLEOTIDE SEQUENCE [LARGE SCALE GENOMIC DNA]</scope>
</reference>
<feature type="transmembrane region" description="Helical" evidence="10">
    <location>
        <begin position="255"/>
        <end position="277"/>
    </location>
</feature>
<dbReference type="InterPro" id="IPR017452">
    <property type="entry name" value="GPCR_Rhodpsn_7TM"/>
</dbReference>
<feature type="transmembrane region" description="Helical" evidence="10">
    <location>
        <begin position="690"/>
        <end position="710"/>
    </location>
</feature>
<feature type="transmembrane region" description="Helical" evidence="10">
    <location>
        <begin position="372"/>
        <end position="396"/>
    </location>
</feature>
<feature type="transmembrane region" description="Helical" evidence="10">
    <location>
        <begin position="334"/>
        <end position="360"/>
    </location>
</feature>
<feature type="transmembrane region" description="Helical" evidence="10">
    <location>
        <begin position="449"/>
        <end position="471"/>
    </location>
</feature>
<feature type="transmembrane region" description="Helical" evidence="10">
    <location>
        <begin position="138"/>
        <end position="154"/>
    </location>
</feature>
<dbReference type="PANTHER" id="PTHR24246">
    <property type="entry name" value="OLFACTORY RECEPTOR AND ADENOSINE RECEPTOR"/>
    <property type="match status" value="1"/>
</dbReference>
<evidence type="ECO:0000256" key="8">
    <source>
        <dbReference type="ARBA" id="ARBA00023180"/>
    </source>
</evidence>
<keyword evidence="4 10" id="KW-1133">Transmembrane helix</keyword>
<feature type="transmembrane region" description="Helical" evidence="10">
    <location>
        <begin position="483"/>
        <end position="508"/>
    </location>
</feature>